<dbReference type="EMBL" id="JAVRHY010000011">
    <property type="protein sequence ID" value="MDT0619187.1"/>
    <property type="molecule type" value="Genomic_DNA"/>
</dbReference>
<comment type="caution">
    <text evidence="1">The sequence shown here is derived from an EMBL/GenBank/DDBJ whole genome shotgun (WGS) entry which is preliminary data.</text>
</comment>
<keyword evidence="2" id="KW-1185">Reference proteome</keyword>
<dbReference type="Proteomes" id="UP001259982">
    <property type="component" value="Unassembled WGS sequence"/>
</dbReference>
<organism evidence="1 2">
    <name type="scientific">Spectribacter acetivorans</name>
    <dbReference type="NCBI Taxonomy" id="3075603"/>
    <lineage>
        <taxon>Bacteria</taxon>
        <taxon>Pseudomonadati</taxon>
        <taxon>Pseudomonadota</taxon>
        <taxon>Gammaproteobacteria</taxon>
        <taxon>Salinisphaerales</taxon>
        <taxon>Salinisphaeraceae</taxon>
        <taxon>Spectribacter</taxon>
    </lineage>
</organism>
<accession>A0ABU3BBJ3</accession>
<dbReference type="RefSeq" id="WP_311659544.1">
    <property type="nucleotide sequence ID" value="NZ_JAVRHY010000011.1"/>
</dbReference>
<proteinExistence type="predicted"/>
<evidence type="ECO:0000313" key="2">
    <source>
        <dbReference type="Proteomes" id="UP001259982"/>
    </source>
</evidence>
<sequence>MRRVHRMQARLRAVLFGLAGALVPGGVPFGLVDHGRDAGHDPT</sequence>
<reference evidence="1 2" key="1">
    <citation type="submission" date="2023-09" db="EMBL/GenBank/DDBJ databases">
        <authorList>
            <person name="Rey-Velasco X."/>
        </authorList>
    </citation>
    <scope>NUCLEOTIDE SEQUENCE [LARGE SCALE GENOMIC DNA]</scope>
    <source>
        <strain evidence="1 2">P385</strain>
    </source>
</reference>
<name>A0ABU3BBJ3_9GAMM</name>
<evidence type="ECO:0000313" key="1">
    <source>
        <dbReference type="EMBL" id="MDT0619187.1"/>
    </source>
</evidence>
<gene>
    <name evidence="1" type="ORF">RM531_11945</name>
</gene>
<protein>
    <submittedName>
        <fullName evidence="1">Uncharacterized protein</fullName>
    </submittedName>
</protein>